<dbReference type="GO" id="GO:1990063">
    <property type="term" value="C:Bam protein complex"/>
    <property type="evidence" value="ECO:0007669"/>
    <property type="project" value="TreeGrafter"/>
</dbReference>
<dbReference type="GO" id="GO:0030674">
    <property type="term" value="F:protein-macromolecule adaptor activity"/>
    <property type="evidence" value="ECO:0007669"/>
    <property type="project" value="TreeGrafter"/>
</dbReference>
<gene>
    <name evidence="6" type="ORF">METZ01_LOCUS176894</name>
</gene>
<evidence type="ECO:0000256" key="3">
    <source>
        <dbReference type="ARBA" id="ARBA00023237"/>
    </source>
</evidence>
<keyword evidence="4" id="KW-0812">Transmembrane</keyword>
<evidence type="ECO:0000256" key="2">
    <source>
        <dbReference type="ARBA" id="ARBA00023136"/>
    </source>
</evidence>
<protein>
    <recommendedName>
        <fullName evidence="5">Outer membrane protein assembly factor BamE domain-containing protein</fullName>
    </recommendedName>
</protein>
<feature type="domain" description="Outer membrane protein assembly factor BamE" evidence="5">
    <location>
        <begin position="34"/>
        <end position="101"/>
    </location>
</feature>
<feature type="transmembrane region" description="Helical" evidence="4">
    <location>
        <begin position="7"/>
        <end position="27"/>
    </location>
</feature>
<dbReference type="PROSITE" id="PS51257">
    <property type="entry name" value="PROKAR_LIPOPROTEIN"/>
    <property type="match status" value="1"/>
</dbReference>
<evidence type="ECO:0000256" key="4">
    <source>
        <dbReference type="SAM" id="Phobius"/>
    </source>
</evidence>
<keyword evidence="3" id="KW-0998">Cell outer membrane</keyword>
<dbReference type="InterPro" id="IPR026592">
    <property type="entry name" value="BamE"/>
</dbReference>
<dbReference type="GO" id="GO:0051205">
    <property type="term" value="P:protein insertion into membrane"/>
    <property type="evidence" value="ECO:0007669"/>
    <property type="project" value="TreeGrafter"/>
</dbReference>
<proteinExistence type="inferred from homology"/>
<accession>A0A382CDC3</accession>
<evidence type="ECO:0000313" key="6">
    <source>
        <dbReference type="EMBL" id="SVB24040.1"/>
    </source>
</evidence>
<evidence type="ECO:0000259" key="5">
    <source>
        <dbReference type="Pfam" id="PF04355"/>
    </source>
</evidence>
<dbReference type="AlphaFoldDB" id="A0A382CDC3"/>
<dbReference type="InterPro" id="IPR007450">
    <property type="entry name" value="BamE_dom"/>
</dbReference>
<keyword evidence="2 4" id="KW-0472">Membrane</keyword>
<organism evidence="6">
    <name type="scientific">marine metagenome</name>
    <dbReference type="NCBI Taxonomy" id="408172"/>
    <lineage>
        <taxon>unclassified sequences</taxon>
        <taxon>metagenomes</taxon>
        <taxon>ecological metagenomes</taxon>
    </lineage>
</organism>
<keyword evidence="4" id="KW-1133">Transmembrane helix</keyword>
<dbReference type="InterPro" id="IPR037873">
    <property type="entry name" value="BamE-like"/>
</dbReference>
<dbReference type="PANTHER" id="PTHR37482">
    <property type="entry name" value="OUTER MEMBRANE PROTEIN ASSEMBLY FACTOR BAME"/>
    <property type="match status" value="1"/>
</dbReference>
<dbReference type="GO" id="GO:0043165">
    <property type="term" value="P:Gram-negative-bacterium-type cell outer membrane assembly"/>
    <property type="evidence" value="ECO:0007669"/>
    <property type="project" value="TreeGrafter"/>
</dbReference>
<reference evidence="6" key="1">
    <citation type="submission" date="2018-05" db="EMBL/GenBank/DDBJ databases">
        <authorList>
            <person name="Lanie J.A."/>
            <person name="Ng W.-L."/>
            <person name="Kazmierczak K.M."/>
            <person name="Andrzejewski T.M."/>
            <person name="Davidsen T.M."/>
            <person name="Wayne K.J."/>
            <person name="Tettelin H."/>
            <person name="Glass J.I."/>
            <person name="Rusch D."/>
            <person name="Podicherti R."/>
            <person name="Tsui H.-C.T."/>
            <person name="Winkler M.E."/>
        </authorList>
    </citation>
    <scope>NUCLEOTIDE SEQUENCE</scope>
</reference>
<dbReference type="Pfam" id="PF04355">
    <property type="entry name" value="BamE"/>
    <property type="match status" value="1"/>
</dbReference>
<name>A0A382CDC3_9ZZZZ</name>
<keyword evidence="1" id="KW-0732">Signal</keyword>
<evidence type="ECO:0000256" key="1">
    <source>
        <dbReference type="ARBA" id="ARBA00022729"/>
    </source>
</evidence>
<sequence>MKQLAKPFFIVIISLYSFYGCSTFAPYKVPVLQGNILQDKDVEQLVKGLTKDQVQYLLGTPLLNSPVHQTRWDYFYSVNIGDITLGERKLSLQFNDEEKLESWILEEINLSQNQ</sequence>
<dbReference type="Gene3D" id="3.30.1450.10">
    <property type="match status" value="1"/>
</dbReference>
<dbReference type="HAMAP" id="MF_00925">
    <property type="entry name" value="OM_assembly_BamE"/>
    <property type="match status" value="1"/>
</dbReference>
<dbReference type="EMBL" id="UINC01033957">
    <property type="protein sequence ID" value="SVB24040.1"/>
    <property type="molecule type" value="Genomic_DNA"/>
</dbReference>
<dbReference type="PANTHER" id="PTHR37482:SF1">
    <property type="entry name" value="OUTER MEMBRANE PROTEIN ASSEMBLY FACTOR BAME"/>
    <property type="match status" value="1"/>
</dbReference>